<accession>A7IV68</accession>
<reference evidence="1 2" key="1">
    <citation type="journal article" date="2007" name="Virology">
        <title>Sequence and annotation of the 314-kb MT325 and the 321-kb FR483 viruses that infect Chlorella Pbi.</title>
        <authorList>
            <person name="Fitzgerald L.A."/>
            <person name="Graves M.V."/>
            <person name="Li X."/>
            <person name="Feldblyum T."/>
            <person name="Hartigan J."/>
            <person name="Van Etten J.L."/>
        </authorList>
    </citation>
    <scope>NUCLEOTIDE SEQUENCE [LARGE SCALE GENOMIC DNA]</scope>
    <source>
        <strain evidence="1 2">MT325</strain>
    </source>
</reference>
<protein>
    <submittedName>
        <fullName evidence="1">Uncharacterized protein m688R</fullName>
    </submittedName>
</protein>
<name>A7IV68_PBCVM</name>
<evidence type="ECO:0000313" key="1">
    <source>
        <dbReference type="EMBL" id="ABT14242.1"/>
    </source>
</evidence>
<dbReference type="EMBL" id="DQ491001">
    <property type="protein sequence ID" value="ABT14242.1"/>
    <property type="molecule type" value="Genomic_DNA"/>
</dbReference>
<evidence type="ECO:0000313" key="2">
    <source>
        <dbReference type="Proteomes" id="UP000246715"/>
    </source>
</evidence>
<proteinExistence type="predicted"/>
<sequence length="126" mass="12964">MRFLRCFLHHHMPTMMAPMRTTPPTLAPTMIPMGTPEDDWLSWSTFAGGGLFVEGLSGEGLTGEGLSVGGGLLVDGGLSGEGVLVGGGLSGEGLLSVGGVIEQINNFSIPGGIKKKEVISEPSIVL</sequence>
<dbReference type="Proteomes" id="UP000246715">
    <property type="component" value="Segment"/>
</dbReference>
<organismHost>
    <name type="scientific">Paramecium bursaria</name>
    <dbReference type="NCBI Taxonomy" id="74790"/>
</organismHost>
<organism evidence="1 2">
    <name type="scientific">Paramecium bursaria Chlorella virus MT325</name>
    <name type="common">PBCV-MT325</name>
    <dbReference type="NCBI Taxonomy" id="346932"/>
    <lineage>
        <taxon>Viruses</taxon>
        <taxon>Varidnaviria</taxon>
        <taxon>Bamfordvirae</taxon>
        <taxon>Nucleocytoviricota</taxon>
        <taxon>Megaviricetes</taxon>
        <taxon>Algavirales</taxon>
        <taxon>Phycodnaviridae</taxon>
        <taxon>Chlorovirus</taxon>
        <taxon>Chlorovirus conductrix</taxon>
        <taxon>Paramecium bursaria Chlorella virus A1</taxon>
    </lineage>
</organism>
<gene>
    <name evidence="1" type="primary">m688R</name>
    <name evidence="1" type="ORF">MT325_m688R</name>
</gene>